<keyword evidence="7" id="KW-1185">Reference proteome</keyword>
<feature type="region of interest" description="Disordered" evidence="4">
    <location>
        <begin position="437"/>
        <end position="461"/>
    </location>
</feature>
<feature type="region of interest" description="Disordered" evidence="4">
    <location>
        <begin position="250"/>
        <end position="275"/>
    </location>
</feature>
<dbReference type="EMBL" id="LR824539">
    <property type="protein sequence ID" value="CAH1646666.1"/>
    <property type="molecule type" value="Genomic_DNA"/>
</dbReference>
<evidence type="ECO:0000256" key="3">
    <source>
        <dbReference type="PROSITE-ProRule" id="PRU00175"/>
    </source>
</evidence>
<dbReference type="PROSITE" id="PS50089">
    <property type="entry name" value="ZF_RING_2"/>
    <property type="match status" value="1"/>
</dbReference>
<feature type="compositionally biased region" description="Basic residues" evidence="4">
    <location>
        <begin position="541"/>
        <end position="551"/>
    </location>
</feature>
<reference evidence="6" key="1">
    <citation type="submission" date="2022-02" db="EMBL/GenBank/DDBJ databases">
        <authorList>
            <person name="King R."/>
        </authorList>
    </citation>
    <scope>NUCLEOTIDE SEQUENCE</scope>
</reference>
<evidence type="ECO:0000256" key="4">
    <source>
        <dbReference type="SAM" id="MobiDB-lite"/>
    </source>
</evidence>
<evidence type="ECO:0000256" key="2">
    <source>
        <dbReference type="ARBA" id="ARBA00022833"/>
    </source>
</evidence>
<dbReference type="GO" id="GO:0008270">
    <property type="term" value="F:zinc ion binding"/>
    <property type="evidence" value="ECO:0007669"/>
    <property type="project" value="UniProtKB-KW"/>
</dbReference>
<dbReference type="Proteomes" id="UP001153321">
    <property type="component" value="Chromosome 8"/>
</dbReference>
<feature type="compositionally biased region" description="Basic and acidic residues" evidence="4">
    <location>
        <begin position="447"/>
        <end position="461"/>
    </location>
</feature>
<keyword evidence="2" id="KW-0862">Zinc</keyword>
<dbReference type="InterPro" id="IPR013083">
    <property type="entry name" value="Znf_RING/FYVE/PHD"/>
</dbReference>
<evidence type="ECO:0000313" key="6">
    <source>
        <dbReference type="EMBL" id="CAH1646666.1"/>
    </source>
</evidence>
<gene>
    <name evidence="6" type="ORF">SPLIT_LOCUS12017</name>
</gene>
<dbReference type="Gene3D" id="3.30.40.10">
    <property type="entry name" value="Zinc/RING finger domain, C3HC4 (zinc finger)"/>
    <property type="match status" value="1"/>
</dbReference>
<evidence type="ECO:0000256" key="1">
    <source>
        <dbReference type="ARBA" id="ARBA00022771"/>
    </source>
</evidence>
<dbReference type="AlphaFoldDB" id="A0A9P0IGT6"/>
<sequence length="551" mass="63247">MNNINIDKSIQHVENIVQNNQCSVCAKTDGQRLRYSCGHTACDDCVIDVIDCSICLTPPQVSSPQPRLDNVLTQRVKNASTLLRECQKLFNTDAITRKRLSEQLRIEKELFPKCIQAPLKYENKRKSSFNLSKNKENWVYSFLPGEAILHLDKDNTMENSFKYVQQWLNKNDNDFVRKPFRDLNVNTHLNHNVKHSSNQYETQNNFNKILLVSKTNRKRTHYKTTVSNQSFRSPKRKSVMYQDTSSKKIKIEQPTPTTSLRHEPKHDNDESGIFMDNDPIVIDDSQETAIDKDRNAWLAVLEANEHEQNESTSVVHLDCSDPQYIPKEIANRSEGKQSRRNQNVPFYKKSYITETCTLCNVDKKTTAQPEDVKITIDNPDFTTTIKILNCAENGCKLKTKNSVSVQTDIFEVFNGNDSAVANLNDTNDNIEDVAQKSDTQSEDLFGDEEKHNENDRPSHDYKCLVIAESDSDMELERSGPLPVKVDVHRSCDETDYGILSEIENIQEHTSRSRRGPRGLTPTSTDSSEKENFNPNRLKTQTNKKKKYSKKL</sequence>
<accession>A0A9P0IGT6</accession>
<proteinExistence type="predicted"/>
<keyword evidence="1 3" id="KW-0479">Metal-binding</keyword>
<feature type="domain" description="RING-type" evidence="5">
    <location>
        <begin position="22"/>
        <end position="55"/>
    </location>
</feature>
<feature type="compositionally biased region" description="Basic and acidic residues" evidence="4">
    <location>
        <begin position="260"/>
        <end position="269"/>
    </location>
</feature>
<protein>
    <recommendedName>
        <fullName evidence="5">RING-type domain-containing protein</fullName>
    </recommendedName>
</protein>
<evidence type="ECO:0000259" key="5">
    <source>
        <dbReference type="PROSITE" id="PS50089"/>
    </source>
</evidence>
<keyword evidence="1 3" id="KW-0863">Zinc-finger</keyword>
<organism evidence="6 7">
    <name type="scientific">Spodoptera littoralis</name>
    <name type="common">Egyptian cotton leafworm</name>
    <dbReference type="NCBI Taxonomy" id="7109"/>
    <lineage>
        <taxon>Eukaryota</taxon>
        <taxon>Metazoa</taxon>
        <taxon>Ecdysozoa</taxon>
        <taxon>Arthropoda</taxon>
        <taxon>Hexapoda</taxon>
        <taxon>Insecta</taxon>
        <taxon>Pterygota</taxon>
        <taxon>Neoptera</taxon>
        <taxon>Endopterygota</taxon>
        <taxon>Lepidoptera</taxon>
        <taxon>Glossata</taxon>
        <taxon>Ditrysia</taxon>
        <taxon>Noctuoidea</taxon>
        <taxon>Noctuidae</taxon>
        <taxon>Amphipyrinae</taxon>
        <taxon>Spodoptera</taxon>
    </lineage>
</organism>
<dbReference type="InterPro" id="IPR001841">
    <property type="entry name" value="Znf_RING"/>
</dbReference>
<name>A0A9P0IGT6_SPOLI</name>
<feature type="region of interest" description="Disordered" evidence="4">
    <location>
        <begin position="501"/>
        <end position="551"/>
    </location>
</feature>
<dbReference type="SUPFAM" id="SSF57850">
    <property type="entry name" value="RING/U-box"/>
    <property type="match status" value="1"/>
</dbReference>
<evidence type="ECO:0000313" key="7">
    <source>
        <dbReference type="Proteomes" id="UP001153321"/>
    </source>
</evidence>